<dbReference type="SUPFAM" id="SSF56219">
    <property type="entry name" value="DNase I-like"/>
    <property type="match status" value="1"/>
</dbReference>
<evidence type="ECO:0000313" key="5">
    <source>
        <dbReference type="EMBL" id="TWT38360.1"/>
    </source>
</evidence>
<dbReference type="Pfam" id="PF03372">
    <property type="entry name" value="Exo_endo_phos"/>
    <property type="match status" value="1"/>
</dbReference>
<dbReference type="GO" id="GO:0004519">
    <property type="term" value="F:endonuclease activity"/>
    <property type="evidence" value="ECO:0007669"/>
    <property type="project" value="UniProtKB-KW"/>
</dbReference>
<keyword evidence="5" id="KW-0269">Exonuclease</keyword>
<dbReference type="PRINTS" id="PR00130">
    <property type="entry name" value="DNASEI"/>
</dbReference>
<keyword evidence="3" id="KW-0378">Hydrolase</keyword>
<evidence type="ECO:0000313" key="6">
    <source>
        <dbReference type="Proteomes" id="UP000318878"/>
    </source>
</evidence>
<dbReference type="PANTHER" id="PTHR11371:SF31">
    <property type="entry name" value="EXTRACELLULAR NUCLEASE"/>
    <property type="match status" value="1"/>
</dbReference>
<dbReference type="PANTHER" id="PTHR11371">
    <property type="entry name" value="DEOXYRIBONUCLEASE"/>
    <property type="match status" value="1"/>
</dbReference>
<dbReference type="InterPro" id="IPR005135">
    <property type="entry name" value="Endo/exonuclease/phosphatase"/>
</dbReference>
<evidence type="ECO:0000256" key="3">
    <source>
        <dbReference type="ARBA" id="ARBA00022801"/>
    </source>
</evidence>
<reference evidence="5 6" key="1">
    <citation type="submission" date="2019-02" db="EMBL/GenBank/DDBJ databases">
        <title>Deep-cultivation of Planctomycetes and their phenomic and genomic characterization uncovers novel biology.</title>
        <authorList>
            <person name="Wiegand S."/>
            <person name="Jogler M."/>
            <person name="Boedeker C."/>
            <person name="Pinto D."/>
            <person name="Vollmers J."/>
            <person name="Rivas-Marin E."/>
            <person name="Kohn T."/>
            <person name="Peeters S.H."/>
            <person name="Heuer A."/>
            <person name="Rast P."/>
            <person name="Oberbeckmann S."/>
            <person name="Bunk B."/>
            <person name="Jeske O."/>
            <person name="Meyerdierks A."/>
            <person name="Storesund J.E."/>
            <person name="Kallscheuer N."/>
            <person name="Luecker S."/>
            <person name="Lage O.M."/>
            <person name="Pohl T."/>
            <person name="Merkel B.J."/>
            <person name="Hornburger P."/>
            <person name="Mueller R.-W."/>
            <person name="Bruemmer F."/>
            <person name="Labrenz M."/>
            <person name="Spormann A.M."/>
            <person name="Op Den Camp H."/>
            <person name="Overmann J."/>
            <person name="Amann R."/>
            <person name="Jetten M.S.M."/>
            <person name="Mascher T."/>
            <person name="Medema M.H."/>
            <person name="Devos D.P."/>
            <person name="Kaster A.-K."/>
            <person name="Ovreas L."/>
            <person name="Rohde M."/>
            <person name="Galperin M.Y."/>
            <person name="Jogler C."/>
        </authorList>
    </citation>
    <scope>NUCLEOTIDE SEQUENCE [LARGE SCALE GENOMIC DNA]</scope>
    <source>
        <strain evidence="5 6">Enr8</strain>
    </source>
</reference>
<dbReference type="GO" id="GO:0006308">
    <property type="term" value="P:DNA catabolic process"/>
    <property type="evidence" value="ECO:0007669"/>
    <property type="project" value="InterPro"/>
</dbReference>
<evidence type="ECO:0000256" key="2">
    <source>
        <dbReference type="ARBA" id="ARBA00022722"/>
    </source>
</evidence>
<dbReference type="Proteomes" id="UP000318878">
    <property type="component" value="Unassembled WGS sequence"/>
</dbReference>
<feature type="domain" description="Endonuclease/exonuclease/phosphatase" evidence="4">
    <location>
        <begin position="64"/>
        <end position="231"/>
    </location>
</feature>
<dbReference type="Gene3D" id="3.60.10.10">
    <property type="entry name" value="Endonuclease/exonuclease/phosphatase"/>
    <property type="match status" value="1"/>
</dbReference>
<keyword evidence="2" id="KW-0540">Nuclease</keyword>
<gene>
    <name evidence="5" type="ORF">Enr8_00520</name>
</gene>
<evidence type="ECO:0000259" key="4">
    <source>
        <dbReference type="Pfam" id="PF03372"/>
    </source>
</evidence>
<organism evidence="5 6">
    <name type="scientific">Blastopirellula retiformator</name>
    <dbReference type="NCBI Taxonomy" id="2527970"/>
    <lineage>
        <taxon>Bacteria</taxon>
        <taxon>Pseudomonadati</taxon>
        <taxon>Planctomycetota</taxon>
        <taxon>Planctomycetia</taxon>
        <taxon>Pirellulales</taxon>
        <taxon>Pirellulaceae</taxon>
        <taxon>Blastopirellula</taxon>
    </lineage>
</organism>
<dbReference type="PROSITE" id="PS51257">
    <property type="entry name" value="PROKAR_LIPOPROTEIN"/>
    <property type="match status" value="1"/>
</dbReference>
<evidence type="ECO:0000256" key="1">
    <source>
        <dbReference type="ARBA" id="ARBA00007359"/>
    </source>
</evidence>
<comment type="caution">
    <text evidence="5">The sequence shown here is derived from an EMBL/GenBank/DDBJ whole genome shotgun (WGS) entry which is preliminary data.</text>
</comment>
<dbReference type="EMBL" id="SJPF01000001">
    <property type="protein sequence ID" value="TWT38360.1"/>
    <property type="molecule type" value="Genomic_DNA"/>
</dbReference>
<dbReference type="RefSeq" id="WP_186767344.1">
    <property type="nucleotide sequence ID" value="NZ_SJPF01000001.1"/>
</dbReference>
<dbReference type="CDD" id="cd10282">
    <property type="entry name" value="DNase1"/>
    <property type="match status" value="1"/>
</dbReference>
<dbReference type="SMART" id="SM00476">
    <property type="entry name" value="DNaseIc"/>
    <property type="match status" value="1"/>
</dbReference>
<name>A0A5C5VK84_9BACT</name>
<dbReference type="InterPro" id="IPR016202">
    <property type="entry name" value="DNase_I"/>
</dbReference>
<sequence length="327" mass="35629">MRALALSVLAFLFGLIFSGGCNVEQLEKLAAEVAQHQQNQQAGSTAGDSGGALAAPSGDTIRIASYNIQVFGQSKMDKPDVMQVLTEIVRKFDLVAVQELRSKEQDVIPRFLQMINANGGNYDAIVGPRLGRTSSKEQYVFIYDKNRIAIEPSSVYTINDPSDLLHREPLVATFRAIGGDQSRTPFRFTLINMHTDPDETDEELDALGEVYQLVRYSGNEDDVILLGDLNVSYKKLGALGQIPGITYTVADEATNTLRKSSYDNLVFLAADTQEFTGRAAVYDTQKEFGLTLDQAMDVSDHLPVWGEFSAYESGPSAVASGAGAPVR</sequence>
<dbReference type="InterPro" id="IPR036691">
    <property type="entry name" value="Endo/exonu/phosph_ase_sf"/>
</dbReference>
<dbReference type="GO" id="GO:0004536">
    <property type="term" value="F:DNA nuclease activity"/>
    <property type="evidence" value="ECO:0007669"/>
    <property type="project" value="InterPro"/>
</dbReference>
<keyword evidence="5" id="KW-0255">Endonuclease</keyword>
<comment type="similarity">
    <text evidence="1">Belongs to the DNase I family.</text>
</comment>
<proteinExistence type="inferred from homology"/>
<keyword evidence="6" id="KW-1185">Reference proteome</keyword>
<dbReference type="AlphaFoldDB" id="A0A5C5VK84"/>
<protein>
    <submittedName>
        <fullName evidence="5">Endonuclease/Exonuclease/phosphatase family protein</fullName>
    </submittedName>
</protein>
<accession>A0A5C5VK84</accession>
<dbReference type="GO" id="GO:0004527">
    <property type="term" value="F:exonuclease activity"/>
    <property type="evidence" value="ECO:0007669"/>
    <property type="project" value="UniProtKB-KW"/>
</dbReference>